<dbReference type="InterPro" id="IPR021410">
    <property type="entry name" value="FAF"/>
</dbReference>
<dbReference type="PANTHER" id="PTHR33155">
    <property type="entry name" value="FANTASTIC FOUR-LIKE PROTEIN (DUF3049)"/>
    <property type="match status" value="1"/>
</dbReference>
<reference evidence="4" key="1">
    <citation type="submission" date="2013-09" db="EMBL/GenBank/DDBJ databases">
        <title>Corchorus olitorius genome sequencing.</title>
        <authorList>
            <person name="Alam M."/>
            <person name="Haque M.S."/>
            <person name="Islam M.S."/>
            <person name="Emdad E.M."/>
            <person name="Islam M.M."/>
            <person name="Ahmed B."/>
            <person name="Halim A."/>
            <person name="Hossen Q.M.M."/>
            <person name="Hossain M.Z."/>
            <person name="Ahmed R."/>
            <person name="Khan M.M."/>
            <person name="Islam R."/>
            <person name="Rashid M.M."/>
            <person name="Khan S.A."/>
            <person name="Rahman M.S."/>
            <person name="Alam M."/>
            <person name="Yahiya A.S."/>
            <person name="Khan M.S."/>
            <person name="Azam M.S."/>
            <person name="Haque T."/>
            <person name="Lashkar M.Z.H."/>
            <person name="Akhand A.I."/>
            <person name="Morshed G."/>
            <person name="Roy S."/>
            <person name="Uddin K.S."/>
            <person name="Rabeya T."/>
            <person name="Hossain A.S."/>
            <person name="Chowdhury A."/>
            <person name="Snigdha A.R."/>
            <person name="Mortoza M.S."/>
            <person name="Matin S.A."/>
            <person name="Hoque S.M.E."/>
            <person name="Islam M.K."/>
            <person name="Roy D.K."/>
            <person name="Haider R."/>
            <person name="Moosa M.M."/>
            <person name="Elias S.M."/>
            <person name="Hasan A.M."/>
            <person name="Jahan S."/>
            <person name="Shafiuddin M."/>
            <person name="Mahmood N."/>
            <person name="Shommy N.S."/>
        </authorList>
    </citation>
    <scope>NUCLEOTIDE SEQUENCE [LARGE SCALE GENOMIC DNA]</scope>
    <source>
        <strain evidence="4">cv. O-4</strain>
    </source>
</reference>
<dbReference type="OrthoDB" id="1916983at2759"/>
<evidence type="ECO:0000313" key="3">
    <source>
        <dbReference type="EMBL" id="OMO87341.1"/>
    </source>
</evidence>
<organism evidence="3 4">
    <name type="scientific">Corchorus olitorius</name>
    <dbReference type="NCBI Taxonomy" id="93759"/>
    <lineage>
        <taxon>Eukaryota</taxon>
        <taxon>Viridiplantae</taxon>
        <taxon>Streptophyta</taxon>
        <taxon>Embryophyta</taxon>
        <taxon>Tracheophyta</taxon>
        <taxon>Spermatophyta</taxon>
        <taxon>Magnoliopsida</taxon>
        <taxon>eudicotyledons</taxon>
        <taxon>Gunneridae</taxon>
        <taxon>Pentapetalae</taxon>
        <taxon>rosids</taxon>
        <taxon>malvids</taxon>
        <taxon>Malvales</taxon>
        <taxon>Malvaceae</taxon>
        <taxon>Grewioideae</taxon>
        <taxon>Apeibeae</taxon>
        <taxon>Corchorus</taxon>
    </lineage>
</organism>
<evidence type="ECO:0000313" key="4">
    <source>
        <dbReference type="Proteomes" id="UP000187203"/>
    </source>
</evidence>
<sequence length="141" mass="15438">MSSIDPQNTDMSGWSMLQSLANANTKNSTYNKVYVHPLVKRSFSKQGEKSLAMCTESLGNETGSGVCEIDMSLLSLEIPESNNVTKLSESLGRGKMCSNFPPPLTSSSNGVQLRSRQQGGWLLVEAVKMSPHQCIFMCKEK</sequence>
<evidence type="ECO:0000256" key="1">
    <source>
        <dbReference type="ARBA" id="ARBA00008690"/>
    </source>
</evidence>
<dbReference type="AlphaFoldDB" id="A0A1R3IXP6"/>
<dbReference type="EMBL" id="AWUE01017335">
    <property type="protein sequence ID" value="OMO87341.1"/>
    <property type="molecule type" value="Genomic_DNA"/>
</dbReference>
<dbReference type="Proteomes" id="UP000187203">
    <property type="component" value="Unassembled WGS sequence"/>
</dbReference>
<feature type="domain" description="FAF" evidence="2">
    <location>
        <begin position="99"/>
        <end position="136"/>
    </location>
</feature>
<gene>
    <name evidence="3" type="ORF">COLO4_20684</name>
</gene>
<dbReference type="PANTHER" id="PTHR33155:SF8">
    <property type="entry name" value="PROTEIN FANTASTIC FOUR 1"/>
    <property type="match status" value="1"/>
</dbReference>
<dbReference type="STRING" id="93759.A0A1R3IXP6"/>
<evidence type="ECO:0000259" key="2">
    <source>
        <dbReference type="Pfam" id="PF11250"/>
    </source>
</evidence>
<dbReference type="Pfam" id="PF11250">
    <property type="entry name" value="FAF"/>
    <property type="match status" value="1"/>
</dbReference>
<proteinExistence type="inferred from homology"/>
<protein>
    <recommendedName>
        <fullName evidence="2">FAF domain-containing protein</fullName>
    </recommendedName>
</protein>
<keyword evidence="4" id="KW-1185">Reference proteome</keyword>
<name>A0A1R3IXP6_9ROSI</name>
<comment type="caution">
    <text evidence="3">The sequence shown here is derived from an EMBL/GenBank/DDBJ whole genome shotgun (WGS) entry which is preliminary data.</text>
</comment>
<accession>A0A1R3IXP6</accession>
<comment type="similarity">
    <text evidence="1">Belongs to the fantastic four family.</text>
</comment>
<dbReference type="InterPro" id="IPR046431">
    <property type="entry name" value="FAF_dom"/>
</dbReference>